<dbReference type="AlphaFoldDB" id="A0A0J8B4S4"/>
<comment type="subcellular location">
    <subcellularLocation>
        <location evidence="1">Nucleus</location>
    </subcellularLocation>
</comment>
<evidence type="ECO:0000256" key="4">
    <source>
        <dbReference type="ARBA" id="ARBA00023163"/>
    </source>
</evidence>
<feature type="region of interest" description="Disordered" evidence="6">
    <location>
        <begin position="62"/>
        <end position="95"/>
    </location>
</feature>
<feature type="region of interest" description="Disordered" evidence="6">
    <location>
        <begin position="163"/>
        <end position="186"/>
    </location>
</feature>
<evidence type="ECO:0000256" key="1">
    <source>
        <dbReference type="ARBA" id="ARBA00004123"/>
    </source>
</evidence>
<keyword evidence="5" id="KW-0539">Nucleus</keyword>
<evidence type="ECO:0000256" key="3">
    <source>
        <dbReference type="ARBA" id="ARBA00023125"/>
    </source>
</evidence>
<keyword evidence="2" id="KW-0805">Transcription regulation</keyword>
<feature type="compositionally biased region" description="Basic residues" evidence="6">
    <location>
        <begin position="84"/>
        <end position="95"/>
    </location>
</feature>
<dbReference type="PRINTS" id="PR00367">
    <property type="entry name" value="ETHRSPELEMNT"/>
</dbReference>
<dbReference type="InterPro" id="IPR036955">
    <property type="entry name" value="AP2/ERF_dom_sf"/>
</dbReference>
<dbReference type="Pfam" id="PF00847">
    <property type="entry name" value="AP2"/>
    <property type="match status" value="1"/>
</dbReference>
<dbReference type="OMA" id="CQENECY"/>
<evidence type="ECO:0000256" key="6">
    <source>
        <dbReference type="SAM" id="MobiDB-lite"/>
    </source>
</evidence>
<evidence type="ECO:0000259" key="7">
    <source>
        <dbReference type="PROSITE" id="PS51032"/>
    </source>
</evidence>
<dbReference type="CDD" id="cd00018">
    <property type="entry name" value="AP2"/>
    <property type="match status" value="1"/>
</dbReference>
<dbReference type="OrthoDB" id="49610at2759"/>
<proteinExistence type="predicted"/>
<dbReference type="GO" id="GO:0009873">
    <property type="term" value="P:ethylene-activated signaling pathway"/>
    <property type="evidence" value="ECO:0007669"/>
    <property type="project" value="InterPro"/>
</dbReference>
<gene>
    <name evidence="8" type="ORF">BVRB_003320</name>
</gene>
<dbReference type="PANTHER" id="PTHR31190:SF181">
    <property type="entry name" value="OS02G0764700 PROTEIN"/>
    <property type="match status" value="1"/>
</dbReference>
<dbReference type="Gramene" id="KMS95971">
    <property type="protein sequence ID" value="KMS95971"/>
    <property type="gene ID" value="BVRB_003320"/>
</dbReference>
<dbReference type="InterPro" id="IPR016177">
    <property type="entry name" value="DNA-bd_dom_sf"/>
</dbReference>
<dbReference type="PANTHER" id="PTHR31190">
    <property type="entry name" value="DNA-BINDING DOMAIN"/>
    <property type="match status" value="1"/>
</dbReference>
<organism evidence="8 9">
    <name type="scientific">Beta vulgaris subsp. vulgaris</name>
    <name type="common">Beet</name>
    <dbReference type="NCBI Taxonomy" id="3555"/>
    <lineage>
        <taxon>Eukaryota</taxon>
        <taxon>Viridiplantae</taxon>
        <taxon>Streptophyta</taxon>
        <taxon>Embryophyta</taxon>
        <taxon>Tracheophyta</taxon>
        <taxon>Spermatophyta</taxon>
        <taxon>Magnoliopsida</taxon>
        <taxon>eudicotyledons</taxon>
        <taxon>Gunneridae</taxon>
        <taxon>Pentapetalae</taxon>
        <taxon>Caryophyllales</taxon>
        <taxon>Chenopodiaceae</taxon>
        <taxon>Betoideae</taxon>
        <taxon>Beta</taxon>
    </lineage>
</organism>
<protein>
    <recommendedName>
        <fullName evidence="7">AP2/ERF domain-containing protein</fullName>
    </recommendedName>
</protein>
<keyword evidence="4" id="KW-0804">Transcription</keyword>
<name>A0A0J8B4S4_BETVV</name>
<evidence type="ECO:0000313" key="9">
    <source>
        <dbReference type="Proteomes" id="UP000035740"/>
    </source>
</evidence>
<accession>A0A0J8B4S4</accession>
<evidence type="ECO:0000256" key="5">
    <source>
        <dbReference type="ARBA" id="ARBA00023242"/>
    </source>
</evidence>
<dbReference type="GO" id="GO:0003700">
    <property type="term" value="F:DNA-binding transcription factor activity"/>
    <property type="evidence" value="ECO:0007669"/>
    <property type="project" value="InterPro"/>
</dbReference>
<dbReference type="SUPFAM" id="SSF54171">
    <property type="entry name" value="DNA-binding domain"/>
    <property type="match status" value="1"/>
</dbReference>
<dbReference type="InterPro" id="IPR044808">
    <property type="entry name" value="ERF_plant"/>
</dbReference>
<dbReference type="GO" id="GO:0003677">
    <property type="term" value="F:DNA binding"/>
    <property type="evidence" value="ECO:0007669"/>
    <property type="project" value="UniProtKB-KW"/>
</dbReference>
<reference evidence="8 9" key="1">
    <citation type="journal article" date="2014" name="Nature">
        <title>The genome of the recently domesticated crop plant sugar beet (Beta vulgaris).</title>
        <authorList>
            <person name="Dohm J.C."/>
            <person name="Minoche A.E."/>
            <person name="Holtgrawe D."/>
            <person name="Capella-Gutierrez S."/>
            <person name="Zakrzewski F."/>
            <person name="Tafer H."/>
            <person name="Rupp O."/>
            <person name="Sorensen T.R."/>
            <person name="Stracke R."/>
            <person name="Reinhardt R."/>
            <person name="Goesmann A."/>
            <person name="Kraft T."/>
            <person name="Schulz B."/>
            <person name="Stadler P.F."/>
            <person name="Schmidt T."/>
            <person name="Gabaldon T."/>
            <person name="Lehrach H."/>
            <person name="Weisshaar B."/>
            <person name="Himmelbauer H."/>
        </authorList>
    </citation>
    <scope>NUCLEOTIDE SEQUENCE [LARGE SCALE GENOMIC DNA]</scope>
    <source>
        <tissue evidence="8">Taproot</tissue>
    </source>
</reference>
<evidence type="ECO:0000256" key="2">
    <source>
        <dbReference type="ARBA" id="ARBA00023015"/>
    </source>
</evidence>
<keyword evidence="9" id="KW-1185">Reference proteome</keyword>
<dbReference type="Proteomes" id="UP000035740">
    <property type="component" value="Unassembled WGS sequence"/>
</dbReference>
<dbReference type="KEGG" id="bvg:104883780"/>
<feature type="domain" description="AP2/ERF" evidence="7">
    <location>
        <begin position="95"/>
        <end position="152"/>
    </location>
</feature>
<dbReference type="FunFam" id="3.30.730.10:FF:000001">
    <property type="entry name" value="Ethylene-responsive transcription factor 2"/>
    <property type="match status" value="1"/>
</dbReference>
<dbReference type="EMBL" id="KQ090420">
    <property type="protein sequence ID" value="KMS95971.1"/>
    <property type="molecule type" value="Genomic_DNA"/>
</dbReference>
<dbReference type="Gene3D" id="3.30.730.10">
    <property type="entry name" value="AP2/ERF domain"/>
    <property type="match status" value="1"/>
</dbReference>
<dbReference type="InterPro" id="IPR001471">
    <property type="entry name" value="AP2/ERF_dom"/>
</dbReference>
<dbReference type="eggNOG" id="ENOG502S258">
    <property type="taxonomic scope" value="Eukaryota"/>
</dbReference>
<dbReference type="SMART" id="SM00380">
    <property type="entry name" value="AP2"/>
    <property type="match status" value="1"/>
</dbReference>
<sequence length="225" mass="26298">MEAAKTERPERWPLSFDQEMNIMVTALKHVISGIKARDDLDGSQFVEEAIRNNQRLSTCSPSCSATTPILPPNYENTNSSINNGKKRKRKYKKNKYRGVRQRPWGKWAAEIRDPHRAVRVWLGTFHTAEDAAKEYDRAAIRFRGPHAKLNFSLSNYLPQIQDQQKQDNHNYVDNHQQQQEQQQSINEQSFVQITDGEELDHWVNALIDNTLPQFLQEEPPFRRNK</sequence>
<dbReference type="PROSITE" id="PS51032">
    <property type="entry name" value="AP2_ERF"/>
    <property type="match status" value="1"/>
</dbReference>
<evidence type="ECO:0000313" key="8">
    <source>
        <dbReference type="EMBL" id="KMS95971.1"/>
    </source>
</evidence>
<keyword evidence="3" id="KW-0238">DNA-binding</keyword>
<dbReference type="GO" id="GO:0005634">
    <property type="term" value="C:nucleus"/>
    <property type="evidence" value="ECO:0007669"/>
    <property type="project" value="UniProtKB-SubCell"/>
</dbReference>